<evidence type="ECO:0000259" key="31">
    <source>
        <dbReference type="PROSITE" id="PS50235"/>
    </source>
</evidence>
<keyword evidence="12" id="KW-0597">Phosphoprotein</keyword>
<dbReference type="PROSITE" id="PS50245">
    <property type="entry name" value="CAP_GLY_2"/>
    <property type="match status" value="1"/>
</dbReference>
<keyword evidence="25" id="KW-0966">Cell projection</keyword>
<dbReference type="Proteomes" id="UP000324091">
    <property type="component" value="Chromosome 7"/>
</dbReference>
<evidence type="ECO:0000256" key="27">
    <source>
        <dbReference type="ARBA" id="ARBA00031094"/>
    </source>
</evidence>
<evidence type="ECO:0000256" key="6">
    <source>
        <dbReference type="ARBA" id="ARBA00004556"/>
    </source>
</evidence>
<dbReference type="SUPFAM" id="SSF74924">
    <property type="entry name" value="Cap-Gly domain"/>
    <property type="match status" value="2"/>
</dbReference>
<dbReference type="GO" id="GO:0016579">
    <property type="term" value="P:protein deubiquitination"/>
    <property type="evidence" value="ECO:0007669"/>
    <property type="project" value="InterPro"/>
</dbReference>
<dbReference type="AlphaFoldDB" id="A0A5C6MYD3"/>
<evidence type="ECO:0000256" key="11">
    <source>
        <dbReference type="ARBA" id="ARBA00022490"/>
    </source>
</evidence>
<evidence type="ECO:0000256" key="12">
    <source>
        <dbReference type="ARBA" id="ARBA00022553"/>
    </source>
</evidence>
<dbReference type="Gene3D" id="2.30.30.190">
    <property type="entry name" value="CAP Gly-rich-like domain"/>
    <property type="match status" value="2"/>
</dbReference>
<feature type="domain" description="CAP-Gly" evidence="32">
    <location>
        <begin position="291"/>
        <end position="333"/>
    </location>
</feature>
<evidence type="ECO:0000256" key="28">
    <source>
        <dbReference type="ARBA" id="ARBA00032487"/>
    </source>
</evidence>
<dbReference type="GO" id="GO:0046872">
    <property type="term" value="F:metal ion binding"/>
    <property type="evidence" value="ECO:0007669"/>
    <property type="project" value="UniProtKB-KW"/>
</dbReference>
<comment type="similarity">
    <text evidence="7">Belongs to the peptidase C19 family.</text>
</comment>
<evidence type="ECO:0000256" key="29">
    <source>
        <dbReference type="ARBA" id="ARBA00046580"/>
    </source>
</evidence>
<evidence type="ECO:0000259" key="32">
    <source>
        <dbReference type="PROSITE" id="PS50245"/>
    </source>
</evidence>
<evidence type="ECO:0000256" key="1">
    <source>
        <dbReference type="ARBA" id="ARBA00000707"/>
    </source>
</evidence>
<comment type="subunit">
    <text evidence="29">Interacts (via CAP-Gly domain) with IKBKG/NEMO (via proline-rich C-terminal region). Interacts with TRAF2 and TRIP. Interacts with PLK1, DVL1, DVL3, MAVS, TBK1, IKKE and RIGI. Interacts (via CAP-Gly domain) with microtubules. Interacts with HDAC6 and BCL3. Interacts with MAP3K7. Identified in a complex with TRAF6 and SQSTM1. Interacts with OPTN and SQSTM1. Interacts with CEP350. Interacts with RNF31; the interaction is indirect and is mediated via SPATA2. Interacts with SPATA2 (via the PUB domain); the interaction is direct and recruits CYLD to the LUBAC complex, thereby regulating TNF-alpha-induced necroptosis.</text>
</comment>
<dbReference type="CDD" id="cd02670">
    <property type="entry name" value="Peptidase_C19N"/>
    <property type="match status" value="1"/>
</dbReference>
<evidence type="ECO:0000256" key="20">
    <source>
        <dbReference type="ARBA" id="ARBA00022807"/>
    </source>
</evidence>
<dbReference type="FunFam" id="3.90.70.10:FF:000009">
    <property type="entry name" value="Putative ubiquitin carboxyl-terminal hydrolase CYLD"/>
    <property type="match status" value="1"/>
</dbReference>
<dbReference type="InterPro" id="IPR000938">
    <property type="entry name" value="CAP-Gly_domain"/>
</dbReference>
<keyword evidence="17" id="KW-0479">Metal-binding</keyword>
<evidence type="ECO:0000256" key="14">
    <source>
        <dbReference type="ARBA" id="ARBA00022670"/>
    </source>
</evidence>
<evidence type="ECO:0000256" key="8">
    <source>
        <dbReference type="ARBA" id="ARBA00012759"/>
    </source>
</evidence>
<dbReference type="GO" id="GO:0006508">
    <property type="term" value="P:proteolysis"/>
    <property type="evidence" value="ECO:0007669"/>
    <property type="project" value="UniProtKB-KW"/>
</dbReference>
<evidence type="ECO:0000256" key="18">
    <source>
        <dbReference type="ARBA" id="ARBA00022786"/>
    </source>
</evidence>
<protein>
    <recommendedName>
        <fullName evidence="9">Ubiquitin carboxyl-terminal hydrolase CYLD</fullName>
        <ecNumber evidence="8">3.4.19.12</ecNumber>
    </recommendedName>
    <alternativeName>
        <fullName evidence="26">Deubiquitinating enzyme CYLD</fullName>
    </alternativeName>
    <alternativeName>
        <fullName evidence="27">Ubiquitin thioesterase CYLD</fullName>
    </alternativeName>
    <alternativeName>
        <fullName evidence="28">Ubiquitin-specific-processing protease CYLD</fullName>
    </alternativeName>
</protein>
<feature type="domain" description="USP" evidence="31">
    <location>
        <begin position="386"/>
        <end position="738"/>
    </location>
</feature>
<feature type="region of interest" description="Disordered" evidence="30">
    <location>
        <begin position="345"/>
        <end position="364"/>
    </location>
</feature>
<keyword evidence="18" id="KW-0833">Ubl conjugation pathway</keyword>
<sequence>MTSDKLFFILTRKPDKLQHISAGQICHISQFKYSLSSSQKTFSVTFVGHQLSLPYDIEVESLEELSEAEAELLLALTDDAERLKWFQRRDSLRAALELKVGMVVNVEKDGEQLRGIIRTIGRRTEPAYSASLSGTFFGIEPQEDGEEKRGSNGTYMYEPSFNCPKSSWIYVPFTKVRPVIPSSSVPSVQMGAVPLCAGDRVTYILTDECRHGMVLGVTEKSGQTVVQISTDTDENGKTGGEVEVPLQCVAKEEVPAEPEIYQSLCTDLTVNSVVELTLDHRSLYGIIRWIGRLPERMEMMAGIELEEEVGVNDGTFRGERYFFSPPKRALFVKLSSCQPDSRFQSLSFNQSERKPKEEEWHTEGRLETVPPVTTEQVDHILIGRMKGIQGHCNSCYMDAALFSLFSCSSVLDSMLFKSTEPEDSPIQKTLLCNIVNPLRSNGFVEGRHIMKLRQQLQKLGYSHSFTTEEKDPEEFLTIIMQQILALEPLLKLSAGGEVQECYYYQIFLDQKHNLLLPSVQQLLEHSFHTEGIKLAEVPSCLILQMPRFGKKFKMFETIVPSLELDITDLLSKGPQQCMLCGNLAQEECSDCFKDPLFSRTGFKMFCETCSAQVHTHPLRRSHQRSPLDIPNDFLPRRSPNVLARDKLDLFAVLCIETSHYVSFIKHGPSSQDWIFFDSMADRQGESDGFNIPEVRACPEVGAYLEMSPSELADQVPRDMRGVAKRLFCDAYMYLYQSSSMCLYR</sequence>
<evidence type="ECO:0000256" key="19">
    <source>
        <dbReference type="ARBA" id="ARBA00022801"/>
    </source>
</evidence>
<dbReference type="PANTHER" id="PTHR11830">
    <property type="entry name" value="40S RIBOSOMAL PROTEIN S3A"/>
    <property type="match status" value="1"/>
</dbReference>
<evidence type="ECO:0000256" key="15">
    <source>
        <dbReference type="ARBA" id="ARBA00022687"/>
    </source>
</evidence>
<keyword evidence="10" id="KW-1003">Cell membrane</keyword>
<evidence type="ECO:0000256" key="22">
    <source>
        <dbReference type="ARBA" id="ARBA00022843"/>
    </source>
</evidence>
<reference evidence="33 34" key="1">
    <citation type="submission" date="2019-04" db="EMBL/GenBank/DDBJ databases">
        <title>Chromosome genome assembly for Takifugu flavidus.</title>
        <authorList>
            <person name="Xiao S."/>
        </authorList>
    </citation>
    <scope>NUCLEOTIDE SEQUENCE [LARGE SCALE GENOMIC DNA]</scope>
    <source>
        <strain evidence="33">HTHZ2018</strain>
        <tissue evidence="33">Muscle</tissue>
    </source>
</reference>
<evidence type="ECO:0000256" key="25">
    <source>
        <dbReference type="ARBA" id="ARBA00023273"/>
    </source>
</evidence>
<comment type="caution">
    <text evidence="33">The sequence shown here is derived from an EMBL/GenBank/DDBJ whole genome shotgun (WGS) entry which is preliminary data.</text>
</comment>
<evidence type="ECO:0000256" key="23">
    <source>
        <dbReference type="ARBA" id="ARBA00022859"/>
    </source>
</evidence>
<comment type="catalytic activity">
    <reaction evidence="1">
        <text>Thiol-dependent hydrolysis of ester, thioester, amide, peptide and isopeptide bonds formed by the C-terminal Gly of ubiquitin (a 76-residue protein attached to proteins as an intracellular targeting signal).</text>
        <dbReference type="EC" id="3.4.19.12"/>
    </reaction>
</comment>
<proteinExistence type="inferred from homology"/>
<keyword evidence="34" id="KW-1185">Reference proteome</keyword>
<dbReference type="InterPro" id="IPR001394">
    <property type="entry name" value="Peptidase_C19_UCH"/>
</dbReference>
<dbReference type="GO" id="GO:0048471">
    <property type="term" value="C:perinuclear region of cytoplasm"/>
    <property type="evidence" value="ECO:0007669"/>
    <property type="project" value="UniProtKB-SubCell"/>
</dbReference>
<dbReference type="Pfam" id="PF00443">
    <property type="entry name" value="UCH"/>
    <property type="match status" value="1"/>
</dbReference>
<keyword evidence="19 33" id="KW-0378">Hydrolase</keyword>
<evidence type="ECO:0000256" key="13">
    <source>
        <dbReference type="ARBA" id="ARBA00022588"/>
    </source>
</evidence>
<dbReference type="InterPro" id="IPR038765">
    <property type="entry name" value="Papain-like_cys_pep_sf"/>
</dbReference>
<gene>
    <name evidence="33" type="ORF">D4764_07G0011490</name>
</gene>
<evidence type="ECO:0000256" key="9">
    <source>
        <dbReference type="ARBA" id="ARBA00018699"/>
    </source>
</evidence>
<organism evidence="33 34">
    <name type="scientific">Takifugu flavidus</name>
    <name type="common">sansaifugu</name>
    <dbReference type="NCBI Taxonomy" id="433684"/>
    <lineage>
        <taxon>Eukaryota</taxon>
        <taxon>Metazoa</taxon>
        <taxon>Chordata</taxon>
        <taxon>Craniata</taxon>
        <taxon>Vertebrata</taxon>
        <taxon>Euteleostomi</taxon>
        <taxon>Actinopterygii</taxon>
        <taxon>Neopterygii</taxon>
        <taxon>Teleostei</taxon>
        <taxon>Neoteleostei</taxon>
        <taxon>Acanthomorphata</taxon>
        <taxon>Eupercaria</taxon>
        <taxon>Tetraodontiformes</taxon>
        <taxon>Tetradontoidea</taxon>
        <taxon>Tetraodontidae</taxon>
        <taxon>Takifugu</taxon>
    </lineage>
</organism>
<keyword evidence="23" id="KW-0391">Immunity</keyword>
<keyword evidence="22" id="KW-0832">Ubl conjugation</keyword>
<dbReference type="GO" id="GO:0005874">
    <property type="term" value="C:microtubule"/>
    <property type="evidence" value="ECO:0007669"/>
    <property type="project" value="UniProtKB-KW"/>
</dbReference>
<keyword evidence="16" id="KW-0493">Microtubule</keyword>
<dbReference type="SUPFAM" id="SSF54001">
    <property type="entry name" value="Cysteine proteinases"/>
    <property type="match status" value="1"/>
</dbReference>
<accession>A0A5C6MYD3</accession>
<dbReference type="PROSITE" id="PS50235">
    <property type="entry name" value="USP_3"/>
    <property type="match status" value="1"/>
</dbReference>
<evidence type="ECO:0000256" key="3">
    <source>
        <dbReference type="ARBA" id="ARBA00004186"/>
    </source>
</evidence>
<name>A0A5C6MYD3_9TELE</name>
<keyword evidence="20" id="KW-0788">Thiol protease</keyword>
<dbReference type="Pfam" id="PF01302">
    <property type="entry name" value="CAP_GLY"/>
    <property type="match status" value="1"/>
</dbReference>
<dbReference type="PROSITE" id="PS00972">
    <property type="entry name" value="USP_1"/>
    <property type="match status" value="1"/>
</dbReference>
<evidence type="ECO:0000313" key="33">
    <source>
        <dbReference type="EMBL" id="TWW58430.1"/>
    </source>
</evidence>
<dbReference type="GO" id="GO:0005819">
    <property type="term" value="C:spindle"/>
    <property type="evidence" value="ECO:0007669"/>
    <property type="project" value="UniProtKB-SubCell"/>
</dbReference>
<evidence type="ECO:0000256" key="26">
    <source>
        <dbReference type="ARBA" id="ARBA00030882"/>
    </source>
</evidence>
<evidence type="ECO:0000256" key="16">
    <source>
        <dbReference type="ARBA" id="ARBA00022701"/>
    </source>
</evidence>
<dbReference type="SMART" id="SM01052">
    <property type="entry name" value="CAP_GLY"/>
    <property type="match status" value="2"/>
</dbReference>
<evidence type="ECO:0000313" key="34">
    <source>
        <dbReference type="Proteomes" id="UP000324091"/>
    </source>
</evidence>
<dbReference type="EC" id="3.4.19.12" evidence="8"/>
<keyword evidence="11" id="KW-0963">Cytoplasm</keyword>
<evidence type="ECO:0000256" key="2">
    <source>
        <dbReference type="ARBA" id="ARBA00004120"/>
    </source>
</evidence>
<dbReference type="GO" id="GO:0005813">
    <property type="term" value="C:centrosome"/>
    <property type="evidence" value="ECO:0007669"/>
    <property type="project" value="UniProtKB-SubCell"/>
</dbReference>
<keyword evidence="14" id="KW-0645">Protease</keyword>
<dbReference type="GO" id="GO:0045087">
    <property type="term" value="P:innate immune response"/>
    <property type="evidence" value="ECO:0007669"/>
    <property type="project" value="UniProtKB-KW"/>
</dbReference>
<evidence type="ECO:0000256" key="24">
    <source>
        <dbReference type="ARBA" id="ARBA00023136"/>
    </source>
</evidence>
<evidence type="ECO:0000256" key="21">
    <source>
        <dbReference type="ARBA" id="ARBA00022833"/>
    </source>
</evidence>
<dbReference type="GO" id="GO:0016055">
    <property type="term" value="P:Wnt signaling pathway"/>
    <property type="evidence" value="ECO:0007669"/>
    <property type="project" value="UniProtKB-KW"/>
</dbReference>
<evidence type="ECO:0000256" key="10">
    <source>
        <dbReference type="ARBA" id="ARBA00022475"/>
    </source>
</evidence>
<dbReference type="InterPro" id="IPR028889">
    <property type="entry name" value="USP"/>
</dbReference>
<evidence type="ECO:0000256" key="5">
    <source>
        <dbReference type="ARBA" id="ARBA00004413"/>
    </source>
</evidence>
<dbReference type="EMBL" id="RHFK02000020">
    <property type="protein sequence ID" value="TWW58430.1"/>
    <property type="molecule type" value="Genomic_DNA"/>
</dbReference>
<dbReference type="GO" id="GO:0004843">
    <property type="term" value="F:cysteine-type deubiquitinase activity"/>
    <property type="evidence" value="ECO:0007669"/>
    <property type="project" value="UniProtKB-EC"/>
</dbReference>
<dbReference type="InterPro" id="IPR036859">
    <property type="entry name" value="CAP-Gly_dom_sf"/>
</dbReference>
<evidence type="ECO:0000256" key="7">
    <source>
        <dbReference type="ARBA" id="ARBA00009085"/>
    </source>
</evidence>
<evidence type="ECO:0000256" key="17">
    <source>
        <dbReference type="ARBA" id="ARBA00022723"/>
    </source>
</evidence>
<keyword evidence="21" id="KW-0862">Zinc</keyword>
<evidence type="ECO:0000256" key="30">
    <source>
        <dbReference type="SAM" id="MobiDB-lite"/>
    </source>
</evidence>
<feature type="compositionally biased region" description="Basic and acidic residues" evidence="30">
    <location>
        <begin position="351"/>
        <end position="364"/>
    </location>
</feature>
<evidence type="ECO:0000256" key="4">
    <source>
        <dbReference type="ARBA" id="ARBA00004300"/>
    </source>
</evidence>
<comment type="subcellular location">
    <subcellularLocation>
        <location evidence="5">Cell membrane</location>
        <topology evidence="5">Peripheral membrane protein</topology>
        <orientation evidence="5">Cytoplasmic side</orientation>
    </subcellularLocation>
    <subcellularLocation>
        <location evidence="2">Cytoplasm</location>
        <location evidence="2">Cytoskeleton</location>
        <location evidence="2">Cilium basal body</location>
    </subcellularLocation>
    <subcellularLocation>
        <location evidence="4">Cytoplasm</location>
        <location evidence="4">Cytoskeleton</location>
        <location evidence="4">Microtubule organizing center</location>
        <location evidence="4">Centrosome</location>
    </subcellularLocation>
    <subcellularLocation>
        <location evidence="3">Cytoplasm</location>
        <location evidence="3">Cytoskeleton</location>
        <location evidence="3">Spindle</location>
    </subcellularLocation>
    <subcellularLocation>
        <location evidence="6">Cytoplasm</location>
        <location evidence="6">Perinuclear region</location>
    </subcellularLocation>
</comment>
<dbReference type="GO" id="GO:0005886">
    <property type="term" value="C:plasma membrane"/>
    <property type="evidence" value="ECO:0007669"/>
    <property type="project" value="UniProtKB-SubCell"/>
</dbReference>
<dbReference type="InterPro" id="IPR018200">
    <property type="entry name" value="USP_CS"/>
</dbReference>
<keyword evidence="15" id="KW-0879">Wnt signaling pathway</keyword>
<keyword evidence="13" id="KW-0399">Innate immunity</keyword>
<dbReference type="Gene3D" id="3.90.70.10">
    <property type="entry name" value="Cysteine proteinases"/>
    <property type="match status" value="1"/>
</dbReference>
<keyword evidence="24" id="KW-0472">Membrane</keyword>